<dbReference type="AlphaFoldDB" id="A0A0W8DZU6"/>
<evidence type="ECO:0000313" key="2">
    <source>
        <dbReference type="Proteomes" id="UP000052943"/>
    </source>
</evidence>
<name>A0A0W8DZU6_PHYNI</name>
<comment type="caution">
    <text evidence="1">The sequence shown here is derived from an EMBL/GenBank/DDBJ whole genome shotgun (WGS) entry which is preliminary data.</text>
</comment>
<dbReference type="EMBL" id="LNFO01000175">
    <property type="protein sequence ID" value="KUG01861.1"/>
    <property type="molecule type" value="Genomic_DNA"/>
</dbReference>
<gene>
    <name evidence="1" type="ORF">AM587_10003717</name>
</gene>
<sequence>MQSNNLRRTRGGPMCQNQSGTSVRYSLCGLNSVNNALQHRDMLSVETMAPIVRRLNEKSGESEGLEPHGNDKYGAYSTAALHEALRAKGYQLRYLNNMATFNCSKKKWFKKVARSKYKHLMIIGRAMGQKKGTWHCIARALVRDKHYFIDSDEFVYKASTEERLRHFFAEVDGVYAIEPSNQSK</sequence>
<dbReference type="OrthoDB" id="97379at2759"/>
<protein>
    <submittedName>
        <fullName evidence="1">Uncharacterized protein</fullName>
    </submittedName>
</protein>
<accession>A0A0W8DZU6</accession>
<evidence type="ECO:0000313" key="1">
    <source>
        <dbReference type="EMBL" id="KUG01861.1"/>
    </source>
</evidence>
<reference evidence="1 2" key="1">
    <citation type="submission" date="2015-11" db="EMBL/GenBank/DDBJ databases">
        <title>Genomes and virulence difference between two physiological races of Phytophthora nicotianae.</title>
        <authorList>
            <person name="Liu H."/>
            <person name="Ma X."/>
            <person name="Yu H."/>
            <person name="Fang D."/>
            <person name="Li Y."/>
            <person name="Wang X."/>
            <person name="Wang W."/>
            <person name="Dong Y."/>
            <person name="Xiao B."/>
        </authorList>
    </citation>
    <scope>NUCLEOTIDE SEQUENCE [LARGE SCALE GENOMIC DNA]</scope>
    <source>
        <strain evidence="2">race 0</strain>
    </source>
</reference>
<organism evidence="1 2">
    <name type="scientific">Phytophthora nicotianae</name>
    <name type="common">Potato buckeye rot agent</name>
    <name type="synonym">Phytophthora parasitica</name>
    <dbReference type="NCBI Taxonomy" id="4792"/>
    <lineage>
        <taxon>Eukaryota</taxon>
        <taxon>Sar</taxon>
        <taxon>Stramenopiles</taxon>
        <taxon>Oomycota</taxon>
        <taxon>Peronosporomycetes</taxon>
        <taxon>Peronosporales</taxon>
        <taxon>Peronosporaceae</taxon>
        <taxon>Phytophthora</taxon>
    </lineage>
</organism>
<dbReference type="Proteomes" id="UP000052943">
    <property type="component" value="Unassembled WGS sequence"/>
</dbReference>
<proteinExistence type="predicted"/>